<keyword evidence="4" id="KW-1185">Reference proteome</keyword>
<protein>
    <recommendedName>
        <fullName evidence="2">Outer membrane protein beta-barrel domain-containing protein</fullName>
    </recommendedName>
</protein>
<feature type="domain" description="Outer membrane protein beta-barrel" evidence="2">
    <location>
        <begin position="122"/>
        <end position="261"/>
    </location>
</feature>
<evidence type="ECO:0000313" key="4">
    <source>
        <dbReference type="Proteomes" id="UP001310022"/>
    </source>
</evidence>
<dbReference type="RefSeq" id="WP_338239105.1">
    <property type="nucleotide sequence ID" value="NZ_BQKE01000003.1"/>
</dbReference>
<feature type="signal peptide" evidence="1">
    <location>
        <begin position="1"/>
        <end position="20"/>
    </location>
</feature>
<accession>A0AAN4W1G5</accession>
<evidence type="ECO:0000259" key="2">
    <source>
        <dbReference type="Pfam" id="PF13568"/>
    </source>
</evidence>
<sequence>MIKRLLLVPILLWSSWSAFGQSKDCANRLLDARNEFNAGRLEKVAPMLAPCLKNGGFTGAQEIEANKLLCLSSLYNNEQEKAEEYMLRFLTLNPEYKINAAIDPPEFIHIYNRFRTRPVLVWGVEAGFLSGFIQRDQFHSLSSDSEQERGEFSQLYGLNVQVAFEYYLNEKWALHSGLGYQYSQFLYQQKDRFNISGDYQGYSTLDFSQSQSSILLPLHLQYVFGPREQQVFLRAGGSYMFNFINSANASRDDQLGNINSKIEQAGIDIGSMRNMHNASLDASVGFRKKNILGNGWLSAELGFSYGMLLENNPDGRYDNTKLIYEYGYLDSDYRRHNIWLKFAYYLPVYKPKLVR</sequence>
<proteinExistence type="predicted"/>
<evidence type="ECO:0000313" key="3">
    <source>
        <dbReference type="EMBL" id="GJM64019.1"/>
    </source>
</evidence>
<keyword evidence="1" id="KW-0732">Signal</keyword>
<evidence type="ECO:0000256" key="1">
    <source>
        <dbReference type="SAM" id="SignalP"/>
    </source>
</evidence>
<comment type="caution">
    <text evidence="3">The sequence shown here is derived from an EMBL/GenBank/DDBJ whole genome shotgun (WGS) entry which is preliminary data.</text>
</comment>
<dbReference type="AlphaFoldDB" id="A0AAN4W1G5"/>
<dbReference type="Proteomes" id="UP001310022">
    <property type="component" value="Unassembled WGS sequence"/>
</dbReference>
<dbReference type="Pfam" id="PF13568">
    <property type="entry name" value="OMP_b-brl_2"/>
    <property type="match status" value="1"/>
</dbReference>
<reference evidence="3 4" key="1">
    <citation type="submission" date="2021-12" db="EMBL/GenBank/DDBJ databases">
        <title>Genome sequencing of bacteria with rrn-lacking chromosome and rrn-plasmid.</title>
        <authorList>
            <person name="Anda M."/>
            <person name="Iwasaki W."/>
        </authorList>
    </citation>
    <scope>NUCLEOTIDE SEQUENCE [LARGE SCALE GENOMIC DNA]</scope>
    <source>
        <strain evidence="3 4">NBRC 15940</strain>
    </source>
</reference>
<dbReference type="InterPro" id="IPR025665">
    <property type="entry name" value="Beta-barrel_OMP_2"/>
</dbReference>
<dbReference type="EMBL" id="BQKE01000003">
    <property type="protein sequence ID" value="GJM64019.1"/>
    <property type="molecule type" value="Genomic_DNA"/>
</dbReference>
<gene>
    <name evidence="3" type="ORF">PEDI_45710</name>
</gene>
<name>A0AAN4W1G5_9BACT</name>
<organism evidence="3 4">
    <name type="scientific">Persicobacter diffluens</name>
    <dbReference type="NCBI Taxonomy" id="981"/>
    <lineage>
        <taxon>Bacteria</taxon>
        <taxon>Pseudomonadati</taxon>
        <taxon>Bacteroidota</taxon>
        <taxon>Cytophagia</taxon>
        <taxon>Cytophagales</taxon>
        <taxon>Persicobacteraceae</taxon>
        <taxon>Persicobacter</taxon>
    </lineage>
</organism>
<feature type="chain" id="PRO_5043012529" description="Outer membrane protein beta-barrel domain-containing protein" evidence="1">
    <location>
        <begin position="21"/>
        <end position="355"/>
    </location>
</feature>